<evidence type="ECO:0000313" key="3">
    <source>
        <dbReference type="Proteomes" id="UP000291591"/>
    </source>
</evidence>
<evidence type="ECO:0000313" key="2">
    <source>
        <dbReference type="EMBL" id="RZT87480.1"/>
    </source>
</evidence>
<gene>
    <name evidence="2" type="ORF">EV383_4405</name>
</gene>
<evidence type="ECO:0000256" key="1">
    <source>
        <dbReference type="SAM" id="MobiDB-lite"/>
    </source>
</evidence>
<dbReference type="AlphaFoldDB" id="A0A4V2FR69"/>
<dbReference type="RefSeq" id="WP_130291630.1">
    <property type="nucleotide sequence ID" value="NZ_SHKL01000001.1"/>
</dbReference>
<dbReference type="OrthoDB" id="3606360at2"/>
<reference evidence="2 3" key="1">
    <citation type="submission" date="2019-02" db="EMBL/GenBank/DDBJ databases">
        <title>Sequencing the genomes of 1000 actinobacteria strains.</title>
        <authorList>
            <person name="Klenk H.-P."/>
        </authorList>
    </citation>
    <scope>NUCLEOTIDE SEQUENCE [LARGE SCALE GENOMIC DNA]</scope>
    <source>
        <strain evidence="2 3">DSM 45779</strain>
    </source>
</reference>
<sequence>MADCDQDGGCGSLHAELDRRGSSSRGAVAGQIAAVARAASTRTATANALHAQPDTTEDEPPEIDRTRRCARDRRCGDRQRVQGPDGRPIKAKGHLVYVGVPINTDRGLCTICTQTVRNEIPHLAADWRELATLIAAGGDTTGEVVSSSRDLPVPIRLSVEALMRDIDVETTLWAEQVAEALGQDWDIEAAWTSRARIRVERAVSVLTNTTDTLTQLPAIDRDVYRGGERVRVWRPDPEGGDVLSTGATGWHEYTYWAQDGLDAALRMLDLHDRTRILAGRGELVHKLPAPCPNPRCGRLTLVRPNGKDHVECETCHERWAEEDYKRLTDILASDENRRIKACNQCDKIGRLRDRTVCDHSAPVRRGAA</sequence>
<organism evidence="2 3">
    <name type="scientific">Pseudonocardia sediminis</name>
    <dbReference type="NCBI Taxonomy" id="1397368"/>
    <lineage>
        <taxon>Bacteria</taxon>
        <taxon>Bacillati</taxon>
        <taxon>Actinomycetota</taxon>
        <taxon>Actinomycetes</taxon>
        <taxon>Pseudonocardiales</taxon>
        <taxon>Pseudonocardiaceae</taxon>
        <taxon>Pseudonocardia</taxon>
    </lineage>
</organism>
<dbReference type="Proteomes" id="UP000291591">
    <property type="component" value="Unassembled WGS sequence"/>
</dbReference>
<feature type="region of interest" description="Disordered" evidence="1">
    <location>
        <begin position="1"/>
        <end position="29"/>
    </location>
</feature>
<name>A0A4V2FR69_PSEST</name>
<feature type="region of interest" description="Disordered" evidence="1">
    <location>
        <begin position="42"/>
        <end position="64"/>
    </location>
</feature>
<keyword evidence="3" id="KW-1185">Reference proteome</keyword>
<protein>
    <submittedName>
        <fullName evidence="2">Uncharacterized protein</fullName>
    </submittedName>
</protein>
<proteinExistence type="predicted"/>
<accession>A0A4V2FR69</accession>
<comment type="caution">
    <text evidence="2">The sequence shown here is derived from an EMBL/GenBank/DDBJ whole genome shotgun (WGS) entry which is preliminary data.</text>
</comment>
<dbReference type="EMBL" id="SHKL01000001">
    <property type="protein sequence ID" value="RZT87480.1"/>
    <property type="molecule type" value="Genomic_DNA"/>
</dbReference>